<evidence type="ECO:0000256" key="2">
    <source>
        <dbReference type="SAM" id="SignalP"/>
    </source>
</evidence>
<organism evidence="3 4">
    <name type="scientific">Lasiosphaeria hispida</name>
    <dbReference type="NCBI Taxonomy" id="260671"/>
    <lineage>
        <taxon>Eukaryota</taxon>
        <taxon>Fungi</taxon>
        <taxon>Dikarya</taxon>
        <taxon>Ascomycota</taxon>
        <taxon>Pezizomycotina</taxon>
        <taxon>Sordariomycetes</taxon>
        <taxon>Sordariomycetidae</taxon>
        <taxon>Sordariales</taxon>
        <taxon>Lasiosphaeriaceae</taxon>
        <taxon>Lasiosphaeria</taxon>
    </lineage>
</organism>
<evidence type="ECO:0000256" key="1">
    <source>
        <dbReference type="SAM" id="MobiDB-lite"/>
    </source>
</evidence>
<reference evidence="3" key="1">
    <citation type="journal article" date="2023" name="Mol. Phylogenet. Evol.">
        <title>Genome-scale phylogeny and comparative genomics of the fungal order Sordariales.</title>
        <authorList>
            <person name="Hensen N."/>
            <person name="Bonometti L."/>
            <person name="Westerberg I."/>
            <person name="Brannstrom I.O."/>
            <person name="Guillou S."/>
            <person name="Cros-Aarteil S."/>
            <person name="Calhoun S."/>
            <person name="Haridas S."/>
            <person name="Kuo A."/>
            <person name="Mondo S."/>
            <person name="Pangilinan J."/>
            <person name="Riley R."/>
            <person name="LaButti K."/>
            <person name="Andreopoulos B."/>
            <person name="Lipzen A."/>
            <person name="Chen C."/>
            <person name="Yan M."/>
            <person name="Daum C."/>
            <person name="Ng V."/>
            <person name="Clum A."/>
            <person name="Steindorff A."/>
            <person name="Ohm R.A."/>
            <person name="Martin F."/>
            <person name="Silar P."/>
            <person name="Natvig D.O."/>
            <person name="Lalanne C."/>
            <person name="Gautier V."/>
            <person name="Ament-Velasquez S.L."/>
            <person name="Kruys A."/>
            <person name="Hutchinson M.I."/>
            <person name="Powell A.J."/>
            <person name="Barry K."/>
            <person name="Miller A.N."/>
            <person name="Grigoriev I.V."/>
            <person name="Debuchy R."/>
            <person name="Gladieux P."/>
            <person name="Hiltunen Thoren M."/>
            <person name="Johannesson H."/>
        </authorList>
    </citation>
    <scope>NUCLEOTIDE SEQUENCE</scope>
    <source>
        <strain evidence="3">CBS 955.72</strain>
    </source>
</reference>
<feature type="region of interest" description="Disordered" evidence="1">
    <location>
        <begin position="124"/>
        <end position="165"/>
    </location>
</feature>
<evidence type="ECO:0000313" key="4">
    <source>
        <dbReference type="Proteomes" id="UP001275084"/>
    </source>
</evidence>
<gene>
    <name evidence="3" type="ORF">B0T25DRAFT_164933</name>
</gene>
<evidence type="ECO:0008006" key="5">
    <source>
        <dbReference type="Google" id="ProtNLM"/>
    </source>
</evidence>
<keyword evidence="2" id="KW-0732">Signal</keyword>
<feature type="chain" id="PRO_5042578590" description="Secreted protein" evidence="2">
    <location>
        <begin position="41"/>
        <end position="248"/>
    </location>
</feature>
<name>A0AAJ0HMH8_9PEZI</name>
<reference evidence="3" key="2">
    <citation type="submission" date="2023-06" db="EMBL/GenBank/DDBJ databases">
        <authorList>
            <consortium name="Lawrence Berkeley National Laboratory"/>
            <person name="Haridas S."/>
            <person name="Hensen N."/>
            <person name="Bonometti L."/>
            <person name="Westerberg I."/>
            <person name="Brannstrom I.O."/>
            <person name="Guillou S."/>
            <person name="Cros-Aarteil S."/>
            <person name="Calhoun S."/>
            <person name="Kuo A."/>
            <person name="Mondo S."/>
            <person name="Pangilinan J."/>
            <person name="Riley R."/>
            <person name="Labutti K."/>
            <person name="Andreopoulos B."/>
            <person name="Lipzen A."/>
            <person name="Chen C."/>
            <person name="Yanf M."/>
            <person name="Daum C."/>
            <person name="Ng V."/>
            <person name="Clum A."/>
            <person name="Steindorff A."/>
            <person name="Ohm R."/>
            <person name="Martin F."/>
            <person name="Silar P."/>
            <person name="Natvig D."/>
            <person name="Lalanne C."/>
            <person name="Gautier V."/>
            <person name="Ament-Velasquez S.L."/>
            <person name="Kruys A."/>
            <person name="Hutchinson M.I."/>
            <person name="Powell A.J."/>
            <person name="Barry K."/>
            <person name="Miller A.N."/>
            <person name="Grigoriev I.V."/>
            <person name="Debuchy R."/>
            <person name="Gladieux P."/>
            <person name="Thoren M.H."/>
            <person name="Johannesson H."/>
        </authorList>
    </citation>
    <scope>NUCLEOTIDE SEQUENCE</scope>
    <source>
        <strain evidence="3">CBS 955.72</strain>
    </source>
</reference>
<keyword evidence="4" id="KW-1185">Reference proteome</keyword>
<dbReference type="Proteomes" id="UP001275084">
    <property type="component" value="Unassembled WGS sequence"/>
</dbReference>
<dbReference type="EMBL" id="JAUIQD010000003">
    <property type="protein sequence ID" value="KAK3357632.1"/>
    <property type="molecule type" value="Genomic_DNA"/>
</dbReference>
<feature type="signal peptide" evidence="2">
    <location>
        <begin position="1"/>
        <end position="40"/>
    </location>
</feature>
<dbReference type="AlphaFoldDB" id="A0AAJ0HMH8"/>
<proteinExistence type="predicted"/>
<sequence length="248" mass="27476">MFFISGCGVGAMVWQALTAATKLVALFAVLCPSAAPMSHARHRHGPGRASSFPTHVRNWCCQEGVPLHSYYRWPGHTLEPPPLKIREPLARSQISHLSVCKCMCCRTAAEKPPTCLAKIKYRHQTISQPRPPQPKKLEPLIFAPNPEQNPSSSGERHPRQVSPSPTQAISFPFWCRASRPSSPARLPIRAPTLDACKASHQQEGLRSLALVCRVQVAATRLFRRRIDRGFSCRAGCSNTNTHPHSRGK</sequence>
<protein>
    <recommendedName>
        <fullName evidence="5">Secreted protein</fullName>
    </recommendedName>
</protein>
<accession>A0AAJ0HMH8</accession>
<comment type="caution">
    <text evidence="3">The sequence shown here is derived from an EMBL/GenBank/DDBJ whole genome shotgun (WGS) entry which is preliminary data.</text>
</comment>
<evidence type="ECO:0000313" key="3">
    <source>
        <dbReference type="EMBL" id="KAK3357632.1"/>
    </source>
</evidence>